<evidence type="ECO:0000313" key="1">
    <source>
        <dbReference type="EMBL" id="EAY25451.1"/>
    </source>
</evidence>
<comment type="caution">
    <text evidence="1">The sequence shown here is derived from an EMBL/GenBank/DDBJ whole genome shotgun (WGS) entry which is preliminary data.</text>
</comment>
<protein>
    <submittedName>
        <fullName evidence="1">Uncharacterized protein</fullName>
    </submittedName>
</protein>
<keyword evidence="2" id="KW-1185">Reference proteome</keyword>
<dbReference type="AlphaFoldDB" id="A1ZVX0"/>
<reference evidence="1 2" key="1">
    <citation type="submission" date="2007-01" db="EMBL/GenBank/DDBJ databases">
        <authorList>
            <person name="Haygood M."/>
            <person name="Podell S."/>
            <person name="Anderson C."/>
            <person name="Hopkinson B."/>
            <person name="Roe K."/>
            <person name="Barbeau K."/>
            <person name="Gaasterland T."/>
            <person name="Ferriera S."/>
            <person name="Johnson J."/>
            <person name="Kravitz S."/>
            <person name="Beeson K."/>
            <person name="Sutton G."/>
            <person name="Rogers Y.-H."/>
            <person name="Friedman R."/>
            <person name="Frazier M."/>
            <person name="Venter J.C."/>
        </authorList>
    </citation>
    <scope>NUCLEOTIDE SEQUENCE [LARGE SCALE GENOMIC DNA]</scope>
    <source>
        <strain evidence="1 2">ATCC 23134</strain>
    </source>
</reference>
<proteinExistence type="predicted"/>
<name>A1ZVX0_MICM2</name>
<accession>A1ZVX0</accession>
<gene>
    <name evidence="1" type="ORF">M23134_00805</name>
</gene>
<evidence type="ECO:0000313" key="2">
    <source>
        <dbReference type="Proteomes" id="UP000004095"/>
    </source>
</evidence>
<organism evidence="1 2">
    <name type="scientific">Microscilla marina ATCC 23134</name>
    <dbReference type="NCBI Taxonomy" id="313606"/>
    <lineage>
        <taxon>Bacteria</taxon>
        <taxon>Pseudomonadati</taxon>
        <taxon>Bacteroidota</taxon>
        <taxon>Cytophagia</taxon>
        <taxon>Cytophagales</taxon>
        <taxon>Microscillaceae</taxon>
        <taxon>Microscilla</taxon>
    </lineage>
</organism>
<sequence>MYAIFVALQTLFMLPFKCPSCALPGEAFTSLKPLYKQDYF</sequence>
<dbReference type="EMBL" id="AAWS01000048">
    <property type="protein sequence ID" value="EAY25451.1"/>
    <property type="molecule type" value="Genomic_DNA"/>
</dbReference>
<dbReference type="Proteomes" id="UP000004095">
    <property type="component" value="Unassembled WGS sequence"/>
</dbReference>